<dbReference type="Proteomes" id="UP000657075">
    <property type="component" value="Unassembled WGS sequence"/>
</dbReference>
<name>A0A830E225_9CREN</name>
<reference evidence="2" key="1">
    <citation type="journal article" date="2014" name="Int. J. Syst. Evol. Microbiol.">
        <title>Complete genome sequence of Corynebacterium casei LMG S-19264T (=DSM 44701T), isolated from a smear-ripened cheese.</title>
        <authorList>
            <consortium name="US DOE Joint Genome Institute (JGI-PGF)"/>
            <person name="Walter F."/>
            <person name="Albersmeier A."/>
            <person name="Kalinowski J."/>
            <person name="Ruckert C."/>
        </authorList>
    </citation>
    <scope>NUCLEOTIDE SEQUENCE</scope>
    <source>
        <strain evidence="2">JCM 11219</strain>
    </source>
</reference>
<dbReference type="Proteomes" id="UP001060771">
    <property type="component" value="Chromosome"/>
</dbReference>
<evidence type="ECO:0000313" key="1">
    <source>
        <dbReference type="EMBL" id="BDR92371.1"/>
    </source>
</evidence>
<keyword evidence="4" id="KW-1185">Reference proteome</keyword>
<dbReference type="EMBL" id="AP026830">
    <property type="protein sequence ID" value="BDR92371.1"/>
    <property type="molecule type" value="Genomic_DNA"/>
</dbReference>
<protein>
    <submittedName>
        <fullName evidence="2">Uncharacterized protein</fullName>
    </submittedName>
</protein>
<reference evidence="2" key="2">
    <citation type="submission" date="2020-09" db="EMBL/GenBank/DDBJ databases">
        <authorList>
            <person name="Sun Q."/>
            <person name="Ohkuma M."/>
        </authorList>
    </citation>
    <scope>NUCLEOTIDE SEQUENCE</scope>
    <source>
        <strain evidence="2">JCM 11219</strain>
    </source>
</reference>
<proteinExistence type="predicted"/>
<evidence type="ECO:0000313" key="3">
    <source>
        <dbReference type="Proteomes" id="UP000657075"/>
    </source>
</evidence>
<reference evidence="1" key="4">
    <citation type="journal article" date="2023" name="Microbiol. Resour. Announc.">
        <title>Complete Genome Sequence of Vulcanisaeta souniana Strain IC-059, a Hyperthermophilic Archaeon Isolated from Hot Spring Water in Japan.</title>
        <authorList>
            <person name="Kato S."/>
            <person name="Itoh T."/>
            <person name="Wu L."/>
            <person name="Ma J."/>
            <person name="Ohkuma M."/>
        </authorList>
    </citation>
    <scope>NUCLEOTIDE SEQUENCE</scope>
    <source>
        <strain evidence="1">JCM 11219</strain>
    </source>
</reference>
<gene>
    <name evidence="2" type="ORF">GCM10007112_09820</name>
    <name evidence="1" type="ORF">Vsou_14640</name>
</gene>
<organism evidence="2 3">
    <name type="scientific">Vulcanisaeta souniana JCM 11219</name>
    <dbReference type="NCBI Taxonomy" id="1293586"/>
    <lineage>
        <taxon>Archaea</taxon>
        <taxon>Thermoproteota</taxon>
        <taxon>Thermoprotei</taxon>
        <taxon>Thermoproteales</taxon>
        <taxon>Thermoproteaceae</taxon>
        <taxon>Vulcanisaeta</taxon>
    </lineage>
</organism>
<evidence type="ECO:0000313" key="4">
    <source>
        <dbReference type="Proteomes" id="UP001060771"/>
    </source>
</evidence>
<evidence type="ECO:0000313" key="2">
    <source>
        <dbReference type="EMBL" id="GGI75056.1"/>
    </source>
</evidence>
<reference evidence="4" key="3">
    <citation type="submission" date="2022-09" db="EMBL/GenBank/DDBJ databases">
        <title>Complete genome sequence of Vulcanisaeta souniana.</title>
        <authorList>
            <person name="Kato S."/>
            <person name="Itoh T."/>
            <person name="Ohkuma M."/>
        </authorList>
    </citation>
    <scope>NUCLEOTIDE SEQUENCE [LARGE SCALE GENOMIC DNA]</scope>
    <source>
        <strain evidence="4">JCM 11219</strain>
    </source>
</reference>
<dbReference type="EMBL" id="BMNM01000003">
    <property type="protein sequence ID" value="GGI75056.1"/>
    <property type="molecule type" value="Genomic_DNA"/>
</dbReference>
<accession>A0A830E225</accession>
<dbReference type="AlphaFoldDB" id="A0A830E225"/>
<sequence length="91" mass="10620">MYYNLHIFNFILLFNIGKKLKWQNEEIKNVGKGIRRCGEKILGCAFDTIVKARLGFINKDEALDALWEYLVNIDYDMKVLEKKVGMNGFAK</sequence>